<reference evidence="4 5" key="1">
    <citation type="submission" date="2025-04" db="UniProtKB">
        <authorList>
            <consortium name="RefSeq"/>
        </authorList>
    </citation>
    <scope>IDENTIFICATION</scope>
    <source>
        <tissue evidence="4 5">Whole sample</tissue>
    </source>
</reference>
<dbReference type="Pfam" id="PF01966">
    <property type="entry name" value="HD"/>
    <property type="match status" value="1"/>
</dbReference>
<gene>
    <name evidence="4 5" type="primary">LOC111134907</name>
</gene>
<evidence type="ECO:0000313" key="4">
    <source>
        <dbReference type="RefSeq" id="XP_022340154.1"/>
    </source>
</evidence>
<keyword evidence="3" id="KW-1185">Reference proteome</keyword>
<sequence length="512" mass="60568">MKTLKRKTIINDPVWGPIELHPLCVIIINTPYLQRLRYIKQMGGCCYVYPGAIHDRFQHSIGTSYLAGKLCRELQKKIDETIKWKKKINESKDIKDEIKEIDLMITEKEVLCVEIAGLCHDLGHGPFSHLFDFRFYREAREMNSDLVEWEHEDGSLSMLDTIFENITFKDFIDEDDIGFIKELIKRPSGGYTTKKRNKHFLFEIVANHLNSIDVDKWDYFSRDCHMLGLHHNFQCERTIKLAKVVEHEPGEWHISFPKAEWFNLFDMFYTRFTIHRQACQHRVVTAVEMMIKDALLKADRKLMFPPNVDVGEQKCLSQSVQDMDAYLWVTDDVFHRIRTLPGNDSEVVEAKKILERIDCRDFYKLIGEKKVTWSTPKKFENTIEESKEKEEALTLLTNWIKDEQHGQLQENRFHLFETRILKFHYGNGDKNPLDTVKFYEKDQGVDFTQEECSNMFPSKFEQIYIQLFWKGTKLEEPDKRIIKSFEEMERHNCSGNMGSFELVTTRTRKKDA</sequence>
<dbReference type="AlphaFoldDB" id="A0A8B8EK12"/>
<dbReference type="Gene3D" id="1.10.3210.10">
    <property type="entry name" value="Hypothetical protein af1432"/>
    <property type="match status" value="1"/>
</dbReference>
<dbReference type="GO" id="GO:0006203">
    <property type="term" value="P:dGTP catabolic process"/>
    <property type="evidence" value="ECO:0007669"/>
    <property type="project" value="TreeGrafter"/>
</dbReference>
<dbReference type="Proteomes" id="UP000694844">
    <property type="component" value="Chromosome 5"/>
</dbReference>
<dbReference type="GO" id="GO:0051607">
    <property type="term" value="P:defense response to virus"/>
    <property type="evidence" value="ECO:0007669"/>
    <property type="project" value="TreeGrafter"/>
</dbReference>
<feature type="domain" description="HD/PDEase" evidence="2">
    <location>
        <begin position="52"/>
        <end position="229"/>
    </location>
</feature>
<proteinExistence type="inferred from homology"/>
<protein>
    <submittedName>
        <fullName evidence="4 5">Deoxynucleoside triphosphate triphosphohydrolase SAMHD1-like</fullName>
    </submittedName>
</protein>
<dbReference type="RefSeq" id="XP_022340154.1">
    <property type="nucleotide sequence ID" value="XM_022484446.1"/>
</dbReference>
<evidence type="ECO:0000313" key="5">
    <source>
        <dbReference type="RefSeq" id="XP_022340156.1"/>
    </source>
</evidence>
<dbReference type="PANTHER" id="PTHR11373:SF4">
    <property type="entry name" value="DEOXYNUCLEOSIDE TRIPHOSPHATE TRIPHOSPHOHYDROLASE SAMHD1"/>
    <property type="match status" value="1"/>
</dbReference>
<dbReference type="SUPFAM" id="SSF109604">
    <property type="entry name" value="HD-domain/PDEase-like"/>
    <property type="match status" value="1"/>
</dbReference>
<evidence type="ECO:0000313" key="3">
    <source>
        <dbReference type="Proteomes" id="UP000694844"/>
    </source>
</evidence>
<dbReference type="GeneID" id="111134907"/>
<evidence type="ECO:0000259" key="2">
    <source>
        <dbReference type="SMART" id="SM00471"/>
    </source>
</evidence>
<dbReference type="Gene3D" id="3.30.70.2760">
    <property type="match status" value="1"/>
</dbReference>
<dbReference type="KEGG" id="cvn:111134907"/>
<dbReference type="CDD" id="cd00077">
    <property type="entry name" value="HDc"/>
    <property type="match status" value="1"/>
</dbReference>
<dbReference type="OrthoDB" id="9991235at2759"/>
<dbReference type="InterPro" id="IPR006674">
    <property type="entry name" value="HD_domain"/>
</dbReference>
<dbReference type="GO" id="GO:0045088">
    <property type="term" value="P:regulation of innate immune response"/>
    <property type="evidence" value="ECO:0007669"/>
    <property type="project" value="TreeGrafter"/>
</dbReference>
<dbReference type="InterPro" id="IPR050135">
    <property type="entry name" value="dGTPase-like"/>
</dbReference>
<dbReference type="RefSeq" id="XP_022340156.1">
    <property type="nucleotide sequence ID" value="XM_022484448.1"/>
</dbReference>
<dbReference type="PANTHER" id="PTHR11373">
    <property type="entry name" value="DEOXYNUCLEOSIDE TRIPHOSPHATE TRIPHOSPHOHYDROLASE"/>
    <property type="match status" value="1"/>
</dbReference>
<comment type="similarity">
    <text evidence="1">Belongs to the SAMHD1 family.</text>
</comment>
<dbReference type="GO" id="GO:0005634">
    <property type="term" value="C:nucleus"/>
    <property type="evidence" value="ECO:0007669"/>
    <property type="project" value="TreeGrafter"/>
</dbReference>
<accession>A0A8B8EK12</accession>
<dbReference type="GO" id="GO:0008832">
    <property type="term" value="F:dGTPase activity"/>
    <property type="evidence" value="ECO:0007669"/>
    <property type="project" value="TreeGrafter"/>
</dbReference>
<dbReference type="SMART" id="SM00471">
    <property type="entry name" value="HDc"/>
    <property type="match status" value="1"/>
</dbReference>
<evidence type="ECO:0000256" key="1">
    <source>
        <dbReference type="ARBA" id="ARBA00005776"/>
    </source>
</evidence>
<dbReference type="InterPro" id="IPR003607">
    <property type="entry name" value="HD/PDEase_dom"/>
</dbReference>
<organism evidence="3 4">
    <name type="scientific">Crassostrea virginica</name>
    <name type="common">Eastern oyster</name>
    <dbReference type="NCBI Taxonomy" id="6565"/>
    <lineage>
        <taxon>Eukaryota</taxon>
        <taxon>Metazoa</taxon>
        <taxon>Spiralia</taxon>
        <taxon>Lophotrochozoa</taxon>
        <taxon>Mollusca</taxon>
        <taxon>Bivalvia</taxon>
        <taxon>Autobranchia</taxon>
        <taxon>Pteriomorphia</taxon>
        <taxon>Ostreida</taxon>
        <taxon>Ostreoidea</taxon>
        <taxon>Ostreidae</taxon>
        <taxon>Crassostrea</taxon>
    </lineage>
</organism>
<name>A0A8B8EK12_CRAVI</name>